<gene>
    <name evidence="1" type="ORF">L2E82_02653</name>
</gene>
<name>A0ACB9H1W0_CICIN</name>
<protein>
    <submittedName>
        <fullName evidence="1">Uncharacterized protein</fullName>
    </submittedName>
</protein>
<keyword evidence="2" id="KW-1185">Reference proteome</keyword>
<organism evidence="1 2">
    <name type="scientific">Cichorium intybus</name>
    <name type="common">Chicory</name>
    <dbReference type="NCBI Taxonomy" id="13427"/>
    <lineage>
        <taxon>Eukaryota</taxon>
        <taxon>Viridiplantae</taxon>
        <taxon>Streptophyta</taxon>
        <taxon>Embryophyta</taxon>
        <taxon>Tracheophyta</taxon>
        <taxon>Spermatophyta</taxon>
        <taxon>Magnoliopsida</taxon>
        <taxon>eudicotyledons</taxon>
        <taxon>Gunneridae</taxon>
        <taxon>Pentapetalae</taxon>
        <taxon>asterids</taxon>
        <taxon>campanulids</taxon>
        <taxon>Asterales</taxon>
        <taxon>Asteraceae</taxon>
        <taxon>Cichorioideae</taxon>
        <taxon>Cichorieae</taxon>
        <taxon>Cichoriinae</taxon>
        <taxon>Cichorium</taxon>
    </lineage>
</organism>
<reference evidence="2" key="1">
    <citation type="journal article" date="2022" name="Mol. Ecol. Resour.">
        <title>The genomes of chicory, endive, great burdock and yacon provide insights into Asteraceae palaeo-polyploidization history and plant inulin production.</title>
        <authorList>
            <person name="Fan W."/>
            <person name="Wang S."/>
            <person name="Wang H."/>
            <person name="Wang A."/>
            <person name="Jiang F."/>
            <person name="Liu H."/>
            <person name="Zhao H."/>
            <person name="Xu D."/>
            <person name="Zhang Y."/>
        </authorList>
    </citation>
    <scope>NUCLEOTIDE SEQUENCE [LARGE SCALE GENOMIC DNA]</scope>
    <source>
        <strain evidence="2">cv. Punajuju</strain>
    </source>
</reference>
<evidence type="ECO:0000313" key="1">
    <source>
        <dbReference type="EMBL" id="KAI3789849.1"/>
    </source>
</evidence>
<dbReference type="Proteomes" id="UP001055811">
    <property type="component" value="Linkage Group LG01"/>
</dbReference>
<sequence length="102" mass="11645">MKLNDGGALVVRLRKRRRITEELDNGHVEAIEEKESGEWMIIADANYAIILLEQSLASEKAGLAVSKKWFTLNELLQQTSHHNAKFRRDIISLLTSKMKVLD</sequence>
<accession>A0ACB9H1W0</accession>
<proteinExistence type="predicted"/>
<comment type="caution">
    <text evidence="1">The sequence shown here is derived from an EMBL/GenBank/DDBJ whole genome shotgun (WGS) entry which is preliminary data.</text>
</comment>
<reference evidence="1 2" key="2">
    <citation type="journal article" date="2022" name="Mol. Ecol. Resour.">
        <title>The genomes of chicory, endive, great burdock and yacon provide insights into Asteraceae paleo-polyploidization history and plant inulin production.</title>
        <authorList>
            <person name="Fan W."/>
            <person name="Wang S."/>
            <person name="Wang H."/>
            <person name="Wang A."/>
            <person name="Jiang F."/>
            <person name="Liu H."/>
            <person name="Zhao H."/>
            <person name="Xu D."/>
            <person name="Zhang Y."/>
        </authorList>
    </citation>
    <scope>NUCLEOTIDE SEQUENCE [LARGE SCALE GENOMIC DNA]</scope>
    <source>
        <strain evidence="2">cv. Punajuju</strain>
        <tissue evidence="1">Leaves</tissue>
    </source>
</reference>
<evidence type="ECO:0000313" key="2">
    <source>
        <dbReference type="Proteomes" id="UP001055811"/>
    </source>
</evidence>
<dbReference type="EMBL" id="CM042009">
    <property type="protein sequence ID" value="KAI3789849.1"/>
    <property type="molecule type" value="Genomic_DNA"/>
</dbReference>